<feature type="region of interest" description="Disordered" evidence="1">
    <location>
        <begin position="41"/>
        <end position="82"/>
    </location>
</feature>
<sequence>MRNGDDPRFLQFATNNSALETAVNTTELGYEHAKSTSTIKAELQLQDTSVSPDPVPSNSGSALNAQTPGQPFEPAPQAAEGGASAIKIATLASLCDAAGQQVYDHAKRAASPAGSASQGPPNTLAAEDEAADAQNDVVGHAT</sequence>
<reference evidence="2 3" key="1">
    <citation type="journal article" date="2016" name="Genome Biol. Evol.">
        <title>Divergent and convergent evolution of fungal pathogenicity.</title>
        <authorList>
            <person name="Shang Y."/>
            <person name="Xiao G."/>
            <person name="Zheng P."/>
            <person name="Cen K."/>
            <person name="Zhan S."/>
            <person name="Wang C."/>
        </authorList>
    </citation>
    <scope>NUCLEOTIDE SEQUENCE [LARGE SCALE GENOMIC DNA]</scope>
    <source>
        <strain evidence="2 3">ARSEF 2679</strain>
    </source>
</reference>
<evidence type="ECO:0000313" key="3">
    <source>
        <dbReference type="Proteomes" id="UP000076744"/>
    </source>
</evidence>
<gene>
    <name evidence="2" type="ORF">ISF_09542</name>
</gene>
<comment type="caution">
    <text evidence="2">The sequence shown here is derived from an EMBL/GenBank/DDBJ whole genome shotgun (WGS) entry which is preliminary data.</text>
</comment>
<dbReference type="GeneID" id="30025834"/>
<organism evidence="2 3">
    <name type="scientific">Cordyceps fumosorosea (strain ARSEF 2679)</name>
    <name type="common">Isaria fumosorosea</name>
    <dbReference type="NCBI Taxonomy" id="1081104"/>
    <lineage>
        <taxon>Eukaryota</taxon>
        <taxon>Fungi</taxon>
        <taxon>Dikarya</taxon>
        <taxon>Ascomycota</taxon>
        <taxon>Pezizomycotina</taxon>
        <taxon>Sordariomycetes</taxon>
        <taxon>Hypocreomycetidae</taxon>
        <taxon>Hypocreales</taxon>
        <taxon>Cordycipitaceae</taxon>
        <taxon>Cordyceps</taxon>
    </lineage>
</organism>
<dbReference type="EMBL" id="AZHB01000053">
    <property type="protein sequence ID" value="OAA47169.1"/>
    <property type="molecule type" value="Genomic_DNA"/>
</dbReference>
<proteinExistence type="predicted"/>
<accession>A0A167GVW8</accession>
<evidence type="ECO:0000313" key="2">
    <source>
        <dbReference type="EMBL" id="OAA47169.1"/>
    </source>
</evidence>
<feature type="region of interest" description="Disordered" evidence="1">
    <location>
        <begin position="103"/>
        <end position="142"/>
    </location>
</feature>
<dbReference type="Proteomes" id="UP000076744">
    <property type="component" value="Unassembled WGS sequence"/>
</dbReference>
<name>A0A167GVW8_CORFA</name>
<dbReference type="OrthoDB" id="10650631at2759"/>
<feature type="compositionally biased region" description="Low complexity" evidence="1">
    <location>
        <begin position="109"/>
        <end position="121"/>
    </location>
</feature>
<keyword evidence="3" id="KW-1185">Reference proteome</keyword>
<dbReference type="AlphaFoldDB" id="A0A167GVW8"/>
<evidence type="ECO:0000256" key="1">
    <source>
        <dbReference type="SAM" id="MobiDB-lite"/>
    </source>
</evidence>
<dbReference type="RefSeq" id="XP_018699682.1">
    <property type="nucleotide sequence ID" value="XM_018853143.1"/>
</dbReference>
<protein>
    <submittedName>
        <fullName evidence="2">Uncharacterized protein</fullName>
    </submittedName>
</protein>
<feature type="compositionally biased region" description="Polar residues" evidence="1">
    <location>
        <begin position="41"/>
        <end position="69"/>
    </location>
</feature>